<dbReference type="RefSeq" id="WP_072837074.1">
    <property type="nucleotide sequence ID" value="NZ_FQUU01000025.1"/>
</dbReference>
<reference evidence="2 3" key="1">
    <citation type="submission" date="2016-11" db="EMBL/GenBank/DDBJ databases">
        <authorList>
            <person name="Jaros S."/>
            <person name="Januszkiewicz K."/>
            <person name="Wedrychowicz H."/>
        </authorList>
    </citation>
    <scope>NUCLEOTIDE SEQUENCE [LARGE SCALE GENOMIC DNA]</scope>
    <source>
        <strain evidence="2 3">DSM 18119</strain>
    </source>
</reference>
<organism evidence="2 3">
    <name type="scientific">Flavisolibacter ginsengisoli DSM 18119</name>
    <dbReference type="NCBI Taxonomy" id="1121884"/>
    <lineage>
        <taxon>Bacteria</taxon>
        <taxon>Pseudomonadati</taxon>
        <taxon>Bacteroidota</taxon>
        <taxon>Chitinophagia</taxon>
        <taxon>Chitinophagales</taxon>
        <taxon>Chitinophagaceae</taxon>
        <taxon>Flavisolibacter</taxon>
    </lineage>
</organism>
<evidence type="ECO:0000313" key="3">
    <source>
        <dbReference type="Proteomes" id="UP000184048"/>
    </source>
</evidence>
<evidence type="ECO:0000256" key="1">
    <source>
        <dbReference type="SAM" id="MobiDB-lite"/>
    </source>
</evidence>
<feature type="region of interest" description="Disordered" evidence="1">
    <location>
        <begin position="1"/>
        <end position="79"/>
    </location>
</feature>
<name>A0A1M5FVY1_9BACT</name>
<protein>
    <submittedName>
        <fullName evidence="2">Uncharacterized protein</fullName>
    </submittedName>
</protein>
<dbReference type="Proteomes" id="UP000184048">
    <property type="component" value="Unassembled WGS sequence"/>
</dbReference>
<evidence type="ECO:0000313" key="2">
    <source>
        <dbReference type="EMBL" id="SHF95707.1"/>
    </source>
</evidence>
<sequence length="79" mass="8706">MEDKDKKVIRNRPAEDGRRNDPDLRDESAAQPGASTISNSPTDEENEHLTKTAGDSFRAGMPDRNADKKFDDNTGSGEE</sequence>
<accession>A0A1M5FVY1</accession>
<dbReference type="AlphaFoldDB" id="A0A1M5FVY1"/>
<proteinExistence type="predicted"/>
<gene>
    <name evidence="2" type="ORF">SAMN02745131_03961</name>
</gene>
<dbReference type="OrthoDB" id="680693at2"/>
<dbReference type="EMBL" id="FQUU01000025">
    <property type="protein sequence ID" value="SHF95707.1"/>
    <property type="molecule type" value="Genomic_DNA"/>
</dbReference>
<keyword evidence="3" id="KW-1185">Reference proteome</keyword>
<feature type="compositionally biased region" description="Basic and acidic residues" evidence="1">
    <location>
        <begin position="1"/>
        <end position="28"/>
    </location>
</feature>